<comment type="caution">
    <text evidence="1">The sequence shown here is derived from an EMBL/GenBank/DDBJ whole genome shotgun (WGS) entry which is preliminary data.</text>
</comment>
<dbReference type="Pfam" id="PF11136">
    <property type="entry name" value="DUF2889"/>
    <property type="match status" value="1"/>
</dbReference>
<reference evidence="1 2" key="1">
    <citation type="submission" date="2019-03" db="EMBL/GenBank/DDBJ databases">
        <title>Genomic Encyclopedia of Type Strains, Phase IV (KMG-IV): sequencing the most valuable type-strain genomes for metagenomic binning, comparative biology and taxonomic classification.</title>
        <authorList>
            <person name="Goeker M."/>
        </authorList>
    </citation>
    <scope>NUCLEOTIDE SEQUENCE [LARGE SCALE GENOMIC DNA]</scope>
    <source>
        <strain evidence="1 2">DSM 1709</strain>
    </source>
</reference>
<evidence type="ECO:0000313" key="2">
    <source>
        <dbReference type="Proteomes" id="UP000295106"/>
    </source>
</evidence>
<dbReference type="Proteomes" id="UP000295106">
    <property type="component" value="Unassembled WGS sequence"/>
</dbReference>
<protein>
    <submittedName>
        <fullName evidence="1">DUF2889 family protein</fullName>
    </submittedName>
</protein>
<dbReference type="OrthoDB" id="6862397at2"/>
<name>A0A4R2M312_RUBGE</name>
<dbReference type="AlphaFoldDB" id="A0A4R2M312"/>
<dbReference type="GeneID" id="99682947"/>
<dbReference type="EMBL" id="SLXD01000013">
    <property type="protein sequence ID" value="TCP00371.1"/>
    <property type="molecule type" value="Genomic_DNA"/>
</dbReference>
<proteinExistence type="predicted"/>
<dbReference type="InterPro" id="IPR021312">
    <property type="entry name" value="DUF2889"/>
</dbReference>
<sequence length="192" mass="21216">MSLPPAAARRQLKHRRQIDVQVFARDDGLWEVDATLVDTKTRDARLASEVRTAGTPIHDMLIRLVVDTSLNVVDAGARTRWMPYAGHCDDHGEAYRSLIGLNLARGFRKGLQERVGGVLGCTHITELAQVLPTAVIQAFAGEVIDTRGDSGVKPFQLDRCHALRSDGEVARLHYPRWFRRPGAVLDTSGSPE</sequence>
<dbReference type="RefSeq" id="WP_132648803.1">
    <property type="nucleotide sequence ID" value="NZ_CP181386.1"/>
</dbReference>
<organism evidence="1 2">
    <name type="scientific">Rubrivivax gelatinosus</name>
    <name type="common">Rhodocyclus gelatinosus</name>
    <name type="synonym">Rhodopseudomonas gelatinosa</name>
    <dbReference type="NCBI Taxonomy" id="28068"/>
    <lineage>
        <taxon>Bacteria</taxon>
        <taxon>Pseudomonadati</taxon>
        <taxon>Pseudomonadota</taxon>
        <taxon>Betaproteobacteria</taxon>
        <taxon>Burkholderiales</taxon>
        <taxon>Sphaerotilaceae</taxon>
        <taxon>Rubrivivax</taxon>
    </lineage>
</organism>
<gene>
    <name evidence="1" type="ORF">EV684_1132</name>
</gene>
<evidence type="ECO:0000313" key="1">
    <source>
        <dbReference type="EMBL" id="TCP00371.1"/>
    </source>
</evidence>
<accession>A0A4R2M312</accession>